<comment type="caution">
    <text evidence="3">The sequence shown here is derived from an EMBL/GenBank/DDBJ whole genome shotgun (WGS) entry which is preliminary data.</text>
</comment>
<dbReference type="Pfam" id="PF01928">
    <property type="entry name" value="CYTH"/>
    <property type="match status" value="1"/>
</dbReference>
<dbReference type="CDD" id="cd07891">
    <property type="entry name" value="CYTH-like_CthTTM-like_1"/>
    <property type="match status" value="1"/>
</dbReference>
<proteinExistence type="predicted"/>
<evidence type="ECO:0000259" key="2">
    <source>
        <dbReference type="PROSITE" id="PS51707"/>
    </source>
</evidence>
<dbReference type="Proteomes" id="UP000321577">
    <property type="component" value="Unassembled WGS sequence"/>
</dbReference>
<dbReference type="RefSeq" id="WP_146855665.1">
    <property type="nucleotide sequence ID" value="NZ_BKAG01000071.1"/>
</dbReference>
<protein>
    <submittedName>
        <fullName evidence="3">CYTH domain-containing protein</fullName>
    </submittedName>
</protein>
<accession>A0A512MH92</accession>
<name>A0A512MH92_9BACT</name>
<evidence type="ECO:0000313" key="3">
    <source>
        <dbReference type="EMBL" id="GEP46103.1"/>
    </source>
</evidence>
<dbReference type="SUPFAM" id="SSF55154">
    <property type="entry name" value="CYTH-like phosphatases"/>
    <property type="match status" value="1"/>
</dbReference>
<gene>
    <name evidence="3" type="ORF">BGE01nite_53940</name>
</gene>
<dbReference type="AlphaFoldDB" id="A0A512MH92"/>
<evidence type="ECO:0000256" key="1">
    <source>
        <dbReference type="PIRSR" id="PIRSR016487-1"/>
    </source>
</evidence>
<reference evidence="3 4" key="1">
    <citation type="submission" date="2019-07" db="EMBL/GenBank/DDBJ databases">
        <title>Whole genome shotgun sequence of Brevifollis gellanilyticus NBRC 108608.</title>
        <authorList>
            <person name="Hosoyama A."/>
            <person name="Uohara A."/>
            <person name="Ohji S."/>
            <person name="Ichikawa N."/>
        </authorList>
    </citation>
    <scope>NUCLEOTIDE SEQUENCE [LARGE SCALE GENOMIC DNA]</scope>
    <source>
        <strain evidence="3 4">NBRC 108608</strain>
    </source>
</reference>
<dbReference type="EMBL" id="BKAG01000071">
    <property type="protein sequence ID" value="GEP46103.1"/>
    <property type="molecule type" value="Genomic_DNA"/>
</dbReference>
<dbReference type="PROSITE" id="PS51707">
    <property type="entry name" value="CYTH"/>
    <property type="match status" value="1"/>
</dbReference>
<keyword evidence="4" id="KW-1185">Reference proteome</keyword>
<dbReference type="SMART" id="SM01118">
    <property type="entry name" value="CYTH"/>
    <property type="match status" value="1"/>
</dbReference>
<evidence type="ECO:0000313" key="4">
    <source>
        <dbReference type="Proteomes" id="UP000321577"/>
    </source>
</evidence>
<feature type="active site" description="Proton acceptor" evidence="1">
    <location>
        <position position="29"/>
    </location>
</feature>
<dbReference type="OrthoDB" id="9805588at2"/>
<dbReference type="InterPro" id="IPR023577">
    <property type="entry name" value="CYTH_domain"/>
</dbReference>
<dbReference type="InterPro" id="IPR033469">
    <property type="entry name" value="CYTH-like_dom_sf"/>
</dbReference>
<organism evidence="3 4">
    <name type="scientific">Brevifollis gellanilyticus</name>
    <dbReference type="NCBI Taxonomy" id="748831"/>
    <lineage>
        <taxon>Bacteria</taxon>
        <taxon>Pseudomonadati</taxon>
        <taxon>Verrucomicrobiota</taxon>
        <taxon>Verrucomicrobiia</taxon>
        <taxon>Verrucomicrobiales</taxon>
        <taxon>Verrucomicrobiaceae</taxon>
    </lineage>
</organism>
<dbReference type="PANTHER" id="PTHR40114:SF1">
    <property type="entry name" value="SLR0698 PROTEIN"/>
    <property type="match status" value="1"/>
</dbReference>
<dbReference type="InterPro" id="IPR012042">
    <property type="entry name" value="NeuTTM/CthTTM-like"/>
</dbReference>
<dbReference type="PANTHER" id="PTHR40114">
    <property type="entry name" value="SLR0698 PROTEIN"/>
    <property type="match status" value="1"/>
</dbReference>
<feature type="domain" description="CYTH" evidence="2">
    <location>
        <begin position="2"/>
        <end position="147"/>
    </location>
</feature>
<dbReference type="PIRSF" id="PIRSF016487">
    <property type="entry name" value="CYTH_UCP016487"/>
    <property type="match status" value="1"/>
</dbReference>
<sequence length="157" mass="17775">MPVEIERKFLVTHDAWREGASARRIAQGYLSRDPDRVVRVRLIGDQAFVTIKGRRSGISRAEFEYPVPVIDAEELLKLCLPSVIDKTRHEIEIAGFLWEIDEFHGSNAGLIVAEIELPAEDTPFERPSWLGEEVSSDSRYTNSYLSGSPYSTWAHDA</sequence>
<dbReference type="Gene3D" id="2.40.320.10">
    <property type="entry name" value="Hypothetical Protein Pfu-838710-001"/>
    <property type="match status" value="1"/>
</dbReference>